<feature type="transmembrane region" description="Helical" evidence="1">
    <location>
        <begin position="21"/>
        <end position="41"/>
    </location>
</feature>
<gene>
    <name evidence="2" type="ORF">FBZ93_1264</name>
</gene>
<dbReference type="EMBL" id="VITY01000026">
    <property type="protein sequence ID" value="TWB86823.1"/>
    <property type="molecule type" value="Genomic_DNA"/>
</dbReference>
<dbReference type="AlphaFoldDB" id="A0A560KU90"/>
<organism evidence="2 3">
    <name type="scientific">Bradyrhizobium macuxiense</name>
    <dbReference type="NCBI Taxonomy" id="1755647"/>
    <lineage>
        <taxon>Bacteria</taxon>
        <taxon>Pseudomonadati</taxon>
        <taxon>Pseudomonadota</taxon>
        <taxon>Alphaproteobacteria</taxon>
        <taxon>Hyphomicrobiales</taxon>
        <taxon>Nitrobacteraceae</taxon>
        <taxon>Bradyrhizobium</taxon>
    </lineage>
</organism>
<keyword evidence="1" id="KW-1133">Transmembrane helix</keyword>
<accession>A0A560KU90</accession>
<comment type="caution">
    <text evidence="2">The sequence shown here is derived from an EMBL/GenBank/DDBJ whole genome shotgun (WGS) entry which is preliminary data.</text>
</comment>
<evidence type="ECO:0000313" key="2">
    <source>
        <dbReference type="EMBL" id="TWB86823.1"/>
    </source>
</evidence>
<dbReference type="OrthoDB" id="10004302at2"/>
<keyword evidence="1" id="KW-0472">Membrane</keyword>
<dbReference type="Proteomes" id="UP000321304">
    <property type="component" value="Unassembled WGS sequence"/>
</dbReference>
<keyword evidence="1" id="KW-0812">Transmembrane</keyword>
<evidence type="ECO:0000256" key="1">
    <source>
        <dbReference type="SAM" id="Phobius"/>
    </source>
</evidence>
<feature type="transmembrane region" description="Helical" evidence="1">
    <location>
        <begin position="47"/>
        <end position="75"/>
    </location>
</feature>
<evidence type="ECO:0000313" key="3">
    <source>
        <dbReference type="Proteomes" id="UP000321304"/>
    </source>
</evidence>
<dbReference type="RefSeq" id="WP_146993103.1">
    <property type="nucleotide sequence ID" value="NZ_VITY01000026.1"/>
</dbReference>
<reference evidence="2 3" key="1">
    <citation type="submission" date="2019-06" db="EMBL/GenBank/DDBJ databases">
        <title>Genomic Encyclopedia of Type Strains, Phase IV (KMG-V): Genome sequencing to study the core and pangenomes of soil and plant-associated prokaryotes.</title>
        <authorList>
            <person name="Whitman W."/>
        </authorList>
    </citation>
    <scope>NUCLEOTIDE SEQUENCE [LARGE SCALE GENOMIC DNA]</scope>
    <source>
        <strain evidence="2 3">BR 10355</strain>
    </source>
</reference>
<proteinExistence type="predicted"/>
<protein>
    <submittedName>
        <fullName evidence="2">Uncharacterized protein</fullName>
    </submittedName>
</protein>
<name>A0A560KU90_9BRAD</name>
<sequence length="286" mass="31082">MGNLYSRVLQPANTLLSLGSWAWWVISAITGLTAAAVIAWASTTWDWYWSTFHMAGAAIAFLTAWVLLAVGFLLLGIAVRVWRAEQAPVQVDSPKIPQLNGPALASDDKIPPPTVTQSPPTLAVGLYVGEIRVMLDDLGKNRRCELTIRVFNGTGGAVEFEKLAGNIKFDAPNNTDPERRGTLPTPTLRHDVAKVVYPLQEWLFILEQHVPASEADSLVAMLQADIPIHFDLTGLAMYVFAQGKPDEVERLSLWDGISCRRGIHFGRIINATVNIGGVSSGTQIGG</sequence>
<keyword evidence="3" id="KW-1185">Reference proteome</keyword>